<gene>
    <name evidence="2" type="ORF">AAV99_08950</name>
</gene>
<protein>
    <recommendedName>
        <fullName evidence="4">DUF883 domain-containing protein</fullName>
    </recommendedName>
</protein>
<accession>A0A0H0XU81</accession>
<keyword evidence="3" id="KW-1185">Reference proteome</keyword>
<sequence length="169" mass="17366">MTETTNAADEKRAEIKARIAEAEAREEARGGQSLTTRASETASDAATTITEFVKEHPIASAAGGLALGVLIAGLFKGPRQAAVRGGTKAAGLAAIGAEIATGFATQLMDDAADLGRESARRVEDVSDKTADKARKVGRSAGHKVGDAADAARIARRETGKAIARALGRR</sequence>
<reference evidence="2 3" key="1">
    <citation type="submission" date="2015-04" db="EMBL/GenBank/DDBJ databases">
        <title>The draft genome sequence of Erythrobacter marinus HWDM-33.</title>
        <authorList>
            <person name="Zhuang L."/>
            <person name="Liu Y."/>
            <person name="Shao Z."/>
        </authorList>
    </citation>
    <scope>NUCLEOTIDE SEQUENCE [LARGE SCALE GENOMIC DNA]</scope>
    <source>
        <strain evidence="2 3">HWDM-33</strain>
    </source>
</reference>
<feature type="region of interest" description="Disordered" evidence="1">
    <location>
        <begin position="20"/>
        <end position="43"/>
    </location>
</feature>
<dbReference type="OrthoDB" id="7409746at2"/>
<dbReference type="AlphaFoldDB" id="A0A0H0XU81"/>
<evidence type="ECO:0000313" key="3">
    <source>
        <dbReference type="Proteomes" id="UP000053455"/>
    </source>
</evidence>
<dbReference type="RefSeq" id="WP_047093639.1">
    <property type="nucleotide sequence ID" value="NZ_LBHU01000002.1"/>
</dbReference>
<evidence type="ECO:0000313" key="2">
    <source>
        <dbReference type="EMBL" id="KLI63825.1"/>
    </source>
</evidence>
<name>A0A0H0XU81_9SPHN</name>
<feature type="region of interest" description="Disordered" evidence="1">
    <location>
        <begin position="119"/>
        <end position="143"/>
    </location>
</feature>
<dbReference type="EMBL" id="LBHU01000002">
    <property type="protein sequence ID" value="KLI63825.1"/>
    <property type="molecule type" value="Genomic_DNA"/>
</dbReference>
<dbReference type="Proteomes" id="UP000053455">
    <property type="component" value="Unassembled WGS sequence"/>
</dbReference>
<evidence type="ECO:0000256" key="1">
    <source>
        <dbReference type="SAM" id="MobiDB-lite"/>
    </source>
</evidence>
<feature type="compositionally biased region" description="Polar residues" evidence="1">
    <location>
        <begin position="32"/>
        <end position="43"/>
    </location>
</feature>
<organism evidence="2 3">
    <name type="scientific">Aurantiacibacter marinus</name>
    <dbReference type="NCBI Taxonomy" id="874156"/>
    <lineage>
        <taxon>Bacteria</taxon>
        <taxon>Pseudomonadati</taxon>
        <taxon>Pseudomonadota</taxon>
        <taxon>Alphaproteobacteria</taxon>
        <taxon>Sphingomonadales</taxon>
        <taxon>Erythrobacteraceae</taxon>
        <taxon>Aurantiacibacter</taxon>
    </lineage>
</organism>
<dbReference type="PATRIC" id="fig|874156.12.peg.1836"/>
<comment type="caution">
    <text evidence="2">The sequence shown here is derived from an EMBL/GenBank/DDBJ whole genome shotgun (WGS) entry which is preliminary data.</text>
</comment>
<proteinExistence type="predicted"/>
<feature type="compositionally biased region" description="Basic and acidic residues" evidence="1">
    <location>
        <begin position="20"/>
        <end position="29"/>
    </location>
</feature>
<evidence type="ECO:0008006" key="4">
    <source>
        <dbReference type="Google" id="ProtNLM"/>
    </source>
</evidence>
<dbReference type="STRING" id="874156.GCA_001021555_01528"/>
<feature type="compositionally biased region" description="Basic and acidic residues" evidence="1">
    <location>
        <begin position="119"/>
        <end position="134"/>
    </location>
</feature>